<feature type="region of interest" description="Disordered" evidence="1">
    <location>
        <begin position="412"/>
        <end position="438"/>
    </location>
</feature>
<feature type="transmembrane region" description="Helical" evidence="2">
    <location>
        <begin position="56"/>
        <end position="76"/>
    </location>
</feature>
<dbReference type="Proteomes" id="UP001596108">
    <property type="component" value="Unassembled WGS sequence"/>
</dbReference>
<keyword evidence="3" id="KW-0645">Protease</keyword>
<reference evidence="4" key="1">
    <citation type="journal article" date="2019" name="Int. J. Syst. Evol. Microbiol.">
        <title>The Global Catalogue of Microorganisms (GCM) 10K type strain sequencing project: providing services to taxonomists for standard genome sequencing and annotation.</title>
        <authorList>
            <consortium name="The Broad Institute Genomics Platform"/>
            <consortium name="The Broad Institute Genome Sequencing Center for Infectious Disease"/>
            <person name="Wu L."/>
            <person name="Ma J."/>
        </authorList>
    </citation>
    <scope>NUCLEOTIDE SEQUENCE [LARGE SCALE GENOMIC DNA]</scope>
    <source>
        <strain evidence="4">CGMCC 1.18578</strain>
    </source>
</reference>
<dbReference type="InterPro" id="IPR036034">
    <property type="entry name" value="PDZ_sf"/>
</dbReference>
<name>A0ABW0QY07_9BACL</name>
<comment type="caution">
    <text evidence="3">The sequence shown here is derived from an EMBL/GenBank/DDBJ whole genome shotgun (WGS) entry which is preliminary data.</text>
</comment>
<keyword evidence="2" id="KW-1133">Transmembrane helix</keyword>
<accession>A0ABW0QY07</accession>
<dbReference type="RefSeq" id="WP_378110778.1">
    <property type="nucleotide sequence ID" value="NZ_JBHSNC010000017.1"/>
</dbReference>
<feature type="transmembrane region" description="Helical" evidence="2">
    <location>
        <begin position="185"/>
        <end position="203"/>
    </location>
</feature>
<evidence type="ECO:0000256" key="1">
    <source>
        <dbReference type="SAM" id="MobiDB-lite"/>
    </source>
</evidence>
<dbReference type="GO" id="GO:0006508">
    <property type="term" value="P:proteolysis"/>
    <property type="evidence" value="ECO:0007669"/>
    <property type="project" value="UniProtKB-KW"/>
</dbReference>
<keyword evidence="2" id="KW-0812">Transmembrane</keyword>
<feature type="transmembrane region" description="Helical" evidence="2">
    <location>
        <begin position="82"/>
        <end position="100"/>
    </location>
</feature>
<proteinExistence type="predicted"/>
<gene>
    <name evidence="3" type="ORF">ACFPQ4_05500</name>
</gene>
<dbReference type="GO" id="GO:0008233">
    <property type="term" value="F:peptidase activity"/>
    <property type="evidence" value="ECO:0007669"/>
    <property type="project" value="UniProtKB-KW"/>
</dbReference>
<keyword evidence="2" id="KW-0472">Membrane</keyword>
<protein>
    <submittedName>
        <fullName evidence="3">Serine protease</fullName>
    </submittedName>
</protein>
<organism evidence="3 4">
    <name type="scientific">Cohnella yongneupensis</name>
    <dbReference type="NCBI Taxonomy" id="425006"/>
    <lineage>
        <taxon>Bacteria</taxon>
        <taxon>Bacillati</taxon>
        <taxon>Bacillota</taxon>
        <taxon>Bacilli</taxon>
        <taxon>Bacillales</taxon>
        <taxon>Paenibacillaceae</taxon>
        <taxon>Cohnella</taxon>
    </lineage>
</organism>
<dbReference type="SUPFAM" id="SSF50156">
    <property type="entry name" value="PDZ domain-like"/>
    <property type="match status" value="1"/>
</dbReference>
<feature type="transmembrane region" description="Helical" evidence="2">
    <location>
        <begin position="254"/>
        <end position="271"/>
    </location>
</feature>
<evidence type="ECO:0000313" key="4">
    <source>
        <dbReference type="Proteomes" id="UP001596108"/>
    </source>
</evidence>
<dbReference type="EMBL" id="JBHSNC010000017">
    <property type="protein sequence ID" value="MFC5528907.1"/>
    <property type="molecule type" value="Genomic_DNA"/>
</dbReference>
<feature type="transmembrane region" description="Helical" evidence="2">
    <location>
        <begin position="144"/>
        <end position="164"/>
    </location>
</feature>
<sequence>MDPYVDLLRDAGQAAIRLFAQPYIYIAILIVYWHARQGSLLQRKLFHVRLYGALRLTMLRVLAGAAVGIILSVAGLAAGAKLTTSTLLCVWIAMGVMAILRLRYICLAYAAGILGVLQAILQAVGTDSLQDGTWSDAVQVVSDISVPSLLFLAGVLHIGEGILVRLQSAKQAIPLFLEGKRGKPMGAFALSGAWPIPLLWLVPASGSGIGLPWTPLFGMTDDIAGWSILAFPVLIGFSDRTWTQWPEAKARTSGNLLMLYGILIAGLAAGAEFWSPLTVVAAIAAFVLHEALLLLSRRGEEGRSPIFGQDGSGVRVLAVLPGTPAQEMGFQSGEIIKKVNGAAVRTKEELHSAFGRQSAFSKLEVINREGHVRFVQRARYEGEHYQLGLILAPDEDVDFVAAPRSASLWQGLRQAGSRRRHGRTEAAKQARKDAERAAAELAASTAAAEAVAAESETVVESGLPPRAAVSKKKS</sequence>
<keyword evidence="3" id="KW-0378">Hydrolase</keyword>
<dbReference type="Gene3D" id="2.30.42.10">
    <property type="match status" value="1"/>
</dbReference>
<feature type="transmembrane region" description="Helical" evidence="2">
    <location>
        <begin position="223"/>
        <end position="242"/>
    </location>
</feature>
<evidence type="ECO:0000313" key="3">
    <source>
        <dbReference type="EMBL" id="MFC5528907.1"/>
    </source>
</evidence>
<feature type="compositionally biased region" description="Basic and acidic residues" evidence="1">
    <location>
        <begin position="423"/>
        <end position="438"/>
    </location>
</feature>
<evidence type="ECO:0000256" key="2">
    <source>
        <dbReference type="SAM" id="Phobius"/>
    </source>
</evidence>
<feature type="transmembrane region" description="Helical" evidence="2">
    <location>
        <begin position="14"/>
        <end position="35"/>
    </location>
</feature>
<keyword evidence="4" id="KW-1185">Reference proteome</keyword>
<feature type="transmembrane region" description="Helical" evidence="2">
    <location>
        <begin position="107"/>
        <end position="124"/>
    </location>
</feature>